<reference evidence="1 2" key="1">
    <citation type="submission" date="2018-03" db="EMBL/GenBank/DDBJ databases">
        <title>Complete genome sequence of Thauera aromatica, a model organism for studying aromatic compound degradation under denitrifying conditions.</title>
        <authorList>
            <person name="Lo H.-Y."/>
            <person name="Goris T."/>
            <person name="Boll M."/>
            <person name="Mueller J.A."/>
        </authorList>
    </citation>
    <scope>NUCLEOTIDE SEQUENCE [LARGE SCALE GENOMIC DNA]</scope>
    <source>
        <strain evidence="1 2">K172</strain>
    </source>
</reference>
<sequence>MNPQKLTWRKGAAQLVAELQARFEAHNEFVRNRNDRRYAMHLEVERHRESCNAAARALESWRRHPSGLSVSAEERQAQMVIHQEGLDDAIQRLEAFDTATATAAPPHDAELYTSVMGAARKLGVIDADRATVTITTR</sequence>
<dbReference type="RefSeq" id="WP_107221639.1">
    <property type="nucleotide sequence ID" value="NZ_CP028339.1"/>
</dbReference>
<evidence type="ECO:0000313" key="2">
    <source>
        <dbReference type="Proteomes" id="UP000241885"/>
    </source>
</evidence>
<protein>
    <submittedName>
        <fullName evidence="1">Uncharacterized protein</fullName>
    </submittedName>
</protein>
<name>A0A2R4BQB3_THAAR</name>
<dbReference type="Proteomes" id="UP000241885">
    <property type="component" value="Chromosome"/>
</dbReference>
<dbReference type="EMBL" id="CP028339">
    <property type="protein sequence ID" value="AVR89531.1"/>
    <property type="molecule type" value="Genomic_DNA"/>
</dbReference>
<accession>A0A2R4BQB3</accession>
<dbReference type="KEGG" id="tak:Tharo_2643"/>
<proteinExistence type="predicted"/>
<gene>
    <name evidence="1" type="ORF">Tharo_2643</name>
</gene>
<dbReference type="AlphaFoldDB" id="A0A2R4BQB3"/>
<keyword evidence="2" id="KW-1185">Reference proteome</keyword>
<evidence type="ECO:0000313" key="1">
    <source>
        <dbReference type="EMBL" id="AVR89531.1"/>
    </source>
</evidence>
<organism evidence="1 2">
    <name type="scientific">Thauera aromatica K172</name>
    <dbReference type="NCBI Taxonomy" id="44139"/>
    <lineage>
        <taxon>Bacteria</taxon>
        <taxon>Pseudomonadati</taxon>
        <taxon>Pseudomonadota</taxon>
        <taxon>Betaproteobacteria</taxon>
        <taxon>Rhodocyclales</taxon>
        <taxon>Zoogloeaceae</taxon>
        <taxon>Thauera</taxon>
    </lineage>
</organism>